<gene>
    <name evidence="1" type="ORF">C0W53_21955</name>
</gene>
<dbReference type="AlphaFoldDB" id="A0AAX0YNY0"/>
<comment type="caution">
    <text evidence="1">The sequence shown here is derived from an EMBL/GenBank/DDBJ whole genome shotgun (WGS) entry which is preliminary data.</text>
</comment>
<dbReference type="EMBL" id="PYOZ01000028">
    <property type="protein sequence ID" value="PSX39056.1"/>
    <property type="molecule type" value="Genomic_DNA"/>
</dbReference>
<sequence length="62" mass="7334">MYKNKPRKLSEKGYLASNFNKRIVSVIDKYGYVSLDGIIRIQYYYPFKNNGFSPIKYTGKKE</sequence>
<organism evidence="1 2">
    <name type="scientific">Photobacterium kishitanii</name>
    <dbReference type="NCBI Taxonomy" id="318456"/>
    <lineage>
        <taxon>Bacteria</taxon>
        <taxon>Pseudomonadati</taxon>
        <taxon>Pseudomonadota</taxon>
        <taxon>Gammaproteobacteria</taxon>
        <taxon>Vibrionales</taxon>
        <taxon>Vibrionaceae</taxon>
        <taxon>Photobacterium</taxon>
    </lineage>
</organism>
<protein>
    <submittedName>
        <fullName evidence="1">Uncharacterized protein</fullName>
    </submittedName>
</protein>
<evidence type="ECO:0000313" key="1">
    <source>
        <dbReference type="EMBL" id="PSX39056.1"/>
    </source>
</evidence>
<reference evidence="1 2" key="1">
    <citation type="submission" date="2018-01" db="EMBL/GenBank/DDBJ databases">
        <title>Whole genome sequencing of Histamine producing bacteria.</title>
        <authorList>
            <person name="Butler K."/>
        </authorList>
    </citation>
    <scope>NUCLEOTIDE SEQUENCE [LARGE SCALE GENOMIC DNA]</scope>
    <source>
        <strain evidence="1 2">A1-4</strain>
    </source>
</reference>
<dbReference type="Proteomes" id="UP000240728">
    <property type="component" value="Unassembled WGS sequence"/>
</dbReference>
<proteinExistence type="predicted"/>
<keyword evidence="2" id="KW-1185">Reference proteome</keyword>
<evidence type="ECO:0000313" key="2">
    <source>
        <dbReference type="Proteomes" id="UP000240728"/>
    </source>
</evidence>
<accession>A0AAX0YNY0</accession>
<name>A0AAX0YNY0_9GAMM</name>